<proteinExistence type="predicted"/>
<accession>A0A5B7D8H1</accession>
<dbReference type="AlphaFoldDB" id="A0A5B7D8H1"/>
<keyword evidence="2" id="KW-1185">Reference proteome</keyword>
<evidence type="ECO:0008006" key="3">
    <source>
        <dbReference type="Google" id="ProtNLM"/>
    </source>
</evidence>
<dbReference type="Proteomes" id="UP000324222">
    <property type="component" value="Unassembled WGS sequence"/>
</dbReference>
<reference evidence="1 2" key="1">
    <citation type="submission" date="2019-05" db="EMBL/GenBank/DDBJ databases">
        <title>Another draft genome of Portunus trituberculatus and its Hox gene families provides insights of decapod evolution.</title>
        <authorList>
            <person name="Jeong J.-H."/>
            <person name="Song I."/>
            <person name="Kim S."/>
            <person name="Choi T."/>
            <person name="Kim D."/>
            <person name="Ryu S."/>
            <person name="Kim W."/>
        </authorList>
    </citation>
    <scope>NUCLEOTIDE SEQUENCE [LARGE SCALE GENOMIC DNA]</scope>
    <source>
        <tissue evidence="1">Muscle</tissue>
    </source>
</reference>
<name>A0A5B7D8H1_PORTR</name>
<sequence length="143" mass="16511">MRQPRTERMDWMTIPMLQRRQSSAALLTTFMGQYRSTTSLTTLDMVTHLNDVANDHLRLERTILAGHLHRPRLSRDRFCPWCTIIPETIQHFLLHCPCFHSHRTALRSQLTTRLAQPQGSTPPVNLPTTNLLCILEDGQVPCQ</sequence>
<organism evidence="1 2">
    <name type="scientific">Portunus trituberculatus</name>
    <name type="common">Swimming crab</name>
    <name type="synonym">Neptunus trituberculatus</name>
    <dbReference type="NCBI Taxonomy" id="210409"/>
    <lineage>
        <taxon>Eukaryota</taxon>
        <taxon>Metazoa</taxon>
        <taxon>Ecdysozoa</taxon>
        <taxon>Arthropoda</taxon>
        <taxon>Crustacea</taxon>
        <taxon>Multicrustacea</taxon>
        <taxon>Malacostraca</taxon>
        <taxon>Eumalacostraca</taxon>
        <taxon>Eucarida</taxon>
        <taxon>Decapoda</taxon>
        <taxon>Pleocyemata</taxon>
        <taxon>Brachyura</taxon>
        <taxon>Eubrachyura</taxon>
        <taxon>Portunoidea</taxon>
        <taxon>Portunidae</taxon>
        <taxon>Portuninae</taxon>
        <taxon>Portunus</taxon>
    </lineage>
</organism>
<dbReference type="EMBL" id="VSRR010000596">
    <property type="protein sequence ID" value="MPC17523.1"/>
    <property type="molecule type" value="Genomic_DNA"/>
</dbReference>
<evidence type="ECO:0000313" key="1">
    <source>
        <dbReference type="EMBL" id="MPC17523.1"/>
    </source>
</evidence>
<evidence type="ECO:0000313" key="2">
    <source>
        <dbReference type="Proteomes" id="UP000324222"/>
    </source>
</evidence>
<protein>
    <recommendedName>
        <fullName evidence="3">Reverse transcriptase zinc-binding domain-containing protein</fullName>
    </recommendedName>
</protein>
<gene>
    <name evidence="1" type="ORF">E2C01_010383</name>
</gene>
<comment type="caution">
    <text evidence="1">The sequence shown here is derived from an EMBL/GenBank/DDBJ whole genome shotgun (WGS) entry which is preliminary data.</text>
</comment>